<comment type="caution">
    <text evidence="11">The sequence shown here is derived from an EMBL/GenBank/DDBJ whole genome shotgun (WGS) entry which is preliminary data.</text>
</comment>
<proteinExistence type="inferred from homology"/>
<dbReference type="PANTHER" id="PTHR13032">
    <property type="entry name" value="MITOCHONDRIAL IMPORT INNER MEMBRANE TRANSLOCASE SUBUNIT TIM21"/>
    <property type="match status" value="1"/>
</dbReference>
<keyword evidence="4 9" id="KW-0999">Mitochondrion inner membrane</keyword>
<name>A0AAV1I9Z3_9CHLO</name>
<dbReference type="Proteomes" id="UP001314263">
    <property type="component" value="Unassembled WGS sequence"/>
</dbReference>
<protein>
    <recommendedName>
        <fullName evidence="9">Mitochondrial import inner membrane translocase subunit Tim21</fullName>
    </recommendedName>
</protein>
<comment type="subcellular location">
    <subcellularLocation>
        <location evidence="1 9">Mitochondrion inner membrane</location>
        <topology evidence="1 9">Single-pass membrane protein</topology>
    </subcellularLocation>
</comment>
<comment type="subunit">
    <text evidence="9">Component of the TIM23 complex.</text>
</comment>
<dbReference type="Pfam" id="PF08294">
    <property type="entry name" value="TIM21"/>
    <property type="match status" value="1"/>
</dbReference>
<dbReference type="GO" id="GO:0005744">
    <property type="term" value="C:TIM23 mitochondrial import inner membrane translocase complex"/>
    <property type="evidence" value="ECO:0007669"/>
    <property type="project" value="UniProtKB-UniRule"/>
</dbReference>
<keyword evidence="12" id="KW-1185">Reference proteome</keyword>
<keyword evidence="7 9" id="KW-0496">Mitochondrion</keyword>
<dbReference type="FunFam" id="3.10.450.320:FF:000002">
    <property type="entry name" value="Mitochondrial import inner membrane translocase subunit tim21"/>
    <property type="match status" value="1"/>
</dbReference>
<reference evidence="11 12" key="1">
    <citation type="submission" date="2023-10" db="EMBL/GenBank/DDBJ databases">
        <authorList>
            <person name="Maclean D."/>
            <person name="Macfadyen A."/>
        </authorList>
    </citation>
    <scope>NUCLEOTIDE SEQUENCE [LARGE SCALE GENOMIC DNA]</scope>
</reference>
<keyword evidence="8 9" id="KW-0472">Membrane</keyword>
<evidence type="ECO:0000256" key="6">
    <source>
        <dbReference type="ARBA" id="ARBA00022989"/>
    </source>
</evidence>
<evidence type="ECO:0000256" key="1">
    <source>
        <dbReference type="ARBA" id="ARBA00004434"/>
    </source>
</evidence>
<keyword evidence="3 9" id="KW-0812">Transmembrane</keyword>
<keyword evidence="9" id="KW-0653">Protein transport</keyword>
<keyword evidence="6 9" id="KW-1133">Transmembrane helix</keyword>
<sequence length="258" mass="28416">MSRGRATTLACRLAVAYQTAGMRSLGGPGLSYGIEATASSSLPYILTQLLQRDAMQGPLRASFALRPLTAASTPDSKARKGSNQGQNGMAKDGKDALTLEEEEINAITDQIPQRPMGVVEGTSYTLVIIAGIALAVAVLWAVVNELLIQPREYTAFNLSLQKLRDDPRIMVMIGTPISGYGQETHNRAARQRIPHKIYSDDRNREHVQVQFIARGPSGKGRVSADMYQDEHKQWQYYYLLVDLDGGRGRINIVEPHHL</sequence>
<dbReference type="InterPro" id="IPR038552">
    <property type="entry name" value="Tim21_IMS_sf"/>
</dbReference>
<evidence type="ECO:0000313" key="11">
    <source>
        <dbReference type="EMBL" id="CAK0783310.1"/>
    </source>
</evidence>
<feature type="transmembrane region" description="Helical" evidence="9">
    <location>
        <begin position="124"/>
        <end position="143"/>
    </location>
</feature>
<dbReference type="InterPro" id="IPR013261">
    <property type="entry name" value="Tim21"/>
</dbReference>
<keyword evidence="5" id="KW-0809">Transit peptide</keyword>
<evidence type="ECO:0000256" key="4">
    <source>
        <dbReference type="ARBA" id="ARBA00022792"/>
    </source>
</evidence>
<comment type="function">
    <text evidence="9">Essential component of the TIM23 complex, a complex that mediates the translocation of transit peptide-containing proteins across the mitochondrial inner membrane.</text>
</comment>
<dbReference type="AlphaFoldDB" id="A0AAV1I9Z3"/>
<keyword evidence="9" id="KW-0811">Translocation</keyword>
<evidence type="ECO:0000313" key="12">
    <source>
        <dbReference type="Proteomes" id="UP001314263"/>
    </source>
</evidence>
<dbReference type="Gene3D" id="3.10.450.320">
    <property type="entry name" value="Mitochondrial import inner membrane translocase subunit Tim21"/>
    <property type="match status" value="1"/>
</dbReference>
<keyword evidence="9" id="KW-0813">Transport</keyword>
<feature type="region of interest" description="Disordered" evidence="10">
    <location>
        <begin position="70"/>
        <end position="93"/>
    </location>
</feature>
<evidence type="ECO:0000256" key="5">
    <source>
        <dbReference type="ARBA" id="ARBA00022946"/>
    </source>
</evidence>
<dbReference type="EMBL" id="CAUYUE010000008">
    <property type="protein sequence ID" value="CAK0783310.1"/>
    <property type="molecule type" value="Genomic_DNA"/>
</dbReference>
<evidence type="ECO:0000256" key="9">
    <source>
        <dbReference type="RuleBase" id="RU367142"/>
    </source>
</evidence>
<dbReference type="PANTHER" id="PTHR13032:SF6">
    <property type="entry name" value="MITOCHONDRIAL IMPORT INNER MEMBRANE TRANSLOCASE SUBUNIT TIM21"/>
    <property type="match status" value="1"/>
</dbReference>
<gene>
    <name evidence="11" type="ORF">CVIRNUC_006509</name>
</gene>
<evidence type="ECO:0000256" key="10">
    <source>
        <dbReference type="SAM" id="MobiDB-lite"/>
    </source>
</evidence>
<evidence type="ECO:0000256" key="3">
    <source>
        <dbReference type="ARBA" id="ARBA00022692"/>
    </source>
</evidence>
<feature type="compositionally biased region" description="Polar residues" evidence="10">
    <location>
        <begin position="70"/>
        <end position="87"/>
    </location>
</feature>
<accession>A0AAV1I9Z3</accession>
<evidence type="ECO:0000256" key="2">
    <source>
        <dbReference type="ARBA" id="ARBA00010867"/>
    </source>
</evidence>
<evidence type="ECO:0000256" key="7">
    <source>
        <dbReference type="ARBA" id="ARBA00023128"/>
    </source>
</evidence>
<comment type="similarity">
    <text evidence="2 9">Belongs to the TIM21 family.</text>
</comment>
<organism evidence="11 12">
    <name type="scientific">Coccomyxa viridis</name>
    <dbReference type="NCBI Taxonomy" id="1274662"/>
    <lineage>
        <taxon>Eukaryota</taxon>
        <taxon>Viridiplantae</taxon>
        <taxon>Chlorophyta</taxon>
        <taxon>core chlorophytes</taxon>
        <taxon>Trebouxiophyceae</taxon>
        <taxon>Trebouxiophyceae incertae sedis</taxon>
        <taxon>Coccomyxaceae</taxon>
        <taxon>Coccomyxa</taxon>
    </lineage>
</organism>
<dbReference type="GO" id="GO:0030150">
    <property type="term" value="P:protein import into mitochondrial matrix"/>
    <property type="evidence" value="ECO:0007669"/>
    <property type="project" value="UniProtKB-UniRule"/>
</dbReference>
<evidence type="ECO:0000256" key="8">
    <source>
        <dbReference type="ARBA" id="ARBA00023136"/>
    </source>
</evidence>